<dbReference type="Pfam" id="PF00122">
    <property type="entry name" value="E1-E2_ATPase"/>
    <property type="match status" value="1"/>
</dbReference>
<evidence type="ECO:0000313" key="14">
    <source>
        <dbReference type="Proteomes" id="UP000649573"/>
    </source>
</evidence>
<evidence type="ECO:0000256" key="8">
    <source>
        <dbReference type="ARBA" id="ARBA00022989"/>
    </source>
</evidence>
<dbReference type="InterPro" id="IPR050510">
    <property type="entry name" value="Cation_transp_ATPase_P-type"/>
</dbReference>
<keyword evidence="4 11" id="KW-0812">Transmembrane</keyword>
<feature type="transmembrane region" description="Helical" evidence="11">
    <location>
        <begin position="63"/>
        <end position="81"/>
    </location>
</feature>
<keyword evidence="9 11" id="KW-0472">Membrane</keyword>
<evidence type="ECO:0000256" key="4">
    <source>
        <dbReference type="ARBA" id="ARBA00022692"/>
    </source>
</evidence>
<dbReference type="Gene3D" id="3.40.50.1000">
    <property type="entry name" value="HAD superfamily/HAD-like"/>
    <property type="match status" value="1"/>
</dbReference>
<dbReference type="InterPro" id="IPR006068">
    <property type="entry name" value="ATPase_P-typ_cation-transptr_C"/>
</dbReference>
<evidence type="ECO:0000256" key="11">
    <source>
        <dbReference type="SAM" id="Phobius"/>
    </source>
</evidence>
<dbReference type="Gene3D" id="1.20.1110.10">
    <property type="entry name" value="Calcium-transporting ATPase, transmembrane domain"/>
    <property type="match status" value="1"/>
</dbReference>
<gene>
    <name evidence="13" type="ORF">GCM10010178_48880</name>
</gene>
<comment type="catalytic activity">
    <reaction evidence="10">
        <text>ATP + H2O = ADP + phosphate + H(+)</text>
        <dbReference type="Rhea" id="RHEA:13065"/>
        <dbReference type="ChEBI" id="CHEBI:15377"/>
        <dbReference type="ChEBI" id="CHEBI:15378"/>
        <dbReference type="ChEBI" id="CHEBI:30616"/>
        <dbReference type="ChEBI" id="CHEBI:43474"/>
        <dbReference type="ChEBI" id="CHEBI:456216"/>
    </reaction>
</comment>
<keyword evidence="14" id="KW-1185">Reference proteome</keyword>
<comment type="caution">
    <text evidence="13">The sequence shown here is derived from an EMBL/GenBank/DDBJ whole genome shotgun (WGS) entry which is preliminary data.</text>
</comment>
<keyword evidence="3" id="KW-1003">Cell membrane</keyword>
<feature type="transmembrane region" description="Helical" evidence="11">
    <location>
        <begin position="711"/>
        <end position="733"/>
    </location>
</feature>
<keyword evidence="8 11" id="KW-1133">Transmembrane helix</keyword>
<evidence type="ECO:0000256" key="7">
    <source>
        <dbReference type="ARBA" id="ARBA00022967"/>
    </source>
</evidence>
<dbReference type="InterPro" id="IPR023299">
    <property type="entry name" value="ATPase_P-typ_cyto_dom_N"/>
</dbReference>
<dbReference type="Gene3D" id="2.70.150.10">
    <property type="entry name" value="Calcium-transporting ATPase, cytoplasmic transduction domain A"/>
    <property type="match status" value="1"/>
</dbReference>
<proteinExistence type="inferred from homology"/>
<keyword evidence="6" id="KW-0067">ATP-binding</keyword>
<dbReference type="PROSITE" id="PS00154">
    <property type="entry name" value="ATPASE_E1_E2"/>
    <property type="match status" value="1"/>
</dbReference>
<dbReference type="Pfam" id="PF00690">
    <property type="entry name" value="Cation_ATPase_N"/>
    <property type="match status" value="1"/>
</dbReference>
<dbReference type="SUPFAM" id="SSF81660">
    <property type="entry name" value="Metal cation-transporting ATPase, ATP-binding domain N"/>
    <property type="match status" value="1"/>
</dbReference>
<dbReference type="InterPro" id="IPR004014">
    <property type="entry name" value="ATPase_P-typ_cation-transptr_N"/>
</dbReference>
<dbReference type="PRINTS" id="PR00121">
    <property type="entry name" value="NAKATPASE"/>
</dbReference>
<dbReference type="InterPro" id="IPR023214">
    <property type="entry name" value="HAD_sf"/>
</dbReference>
<evidence type="ECO:0000259" key="12">
    <source>
        <dbReference type="SMART" id="SM00831"/>
    </source>
</evidence>
<evidence type="ECO:0000256" key="5">
    <source>
        <dbReference type="ARBA" id="ARBA00022741"/>
    </source>
</evidence>
<feature type="transmembrane region" description="Helical" evidence="11">
    <location>
        <begin position="745"/>
        <end position="765"/>
    </location>
</feature>
<name>A0ABQ2URL9_9PSEU</name>
<feature type="transmembrane region" description="Helical" evidence="11">
    <location>
        <begin position="243"/>
        <end position="267"/>
    </location>
</feature>
<organism evidence="13 14">
    <name type="scientific">Lentzea flava</name>
    <dbReference type="NCBI Taxonomy" id="103732"/>
    <lineage>
        <taxon>Bacteria</taxon>
        <taxon>Bacillati</taxon>
        <taxon>Actinomycetota</taxon>
        <taxon>Actinomycetes</taxon>
        <taxon>Pseudonocardiales</taxon>
        <taxon>Pseudonocardiaceae</taxon>
        <taxon>Lentzea</taxon>
    </lineage>
</organism>
<feature type="transmembrane region" description="Helical" evidence="11">
    <location>
        <begin position="786"/>
        <end position="807"/>
    </location>
</feature>
<dbReference type="PANTHER" id="PTHR43294">
    <property type="entry name" value="SODIUM/POTASSIUM-TRANSPORTING ATPASE SUBUNIT ALPHA"/>
    <property type="match status" value="1"/>
</dbReference>
<dbReference type="Pfam" id="PF00702">
    <property type="entry name" value="Hydrolase"/>
    <property type="match status" value="1"/>
</dbReference>
<sequence length="855" mass="89556">MTVATTGLSSAEAARRLRDDGPNALPQARRRHPLLLLVEQLVHFFALMLWGAAVLAAVAGMPALAVAIVVVVVLNGVFAFAQEYRADRAAQRLRDLMPVRATVRRDGHLRQVDASELVVGDELVLEAGARVCADGEVLTAAGLAVDESMLTGESVPTRPVVGQQVYAGTYVAEGEASVSVTGTGGHTRLAGIAALTLEAKPPRSPLAAQLHKVVVVVAVMAIAIGAVFFGVAVLLGLPLAEGFLFAIGVTVALVPEGLLPTVTLSLARAAQSMAAKNALVRRLDSVETLGATTFICTDKTGTLTRNEMSVVHVWTPLGDVSVRGNGYEPTGSVEGSLAAVKQVRDLASTAKRCSPGAHARHHDDRWLPVGDPMEVALHVLAARVGVDGPSADAVRFPFDPRRRRSSVVDSDGVHVTGAPDSVLPLCVDTRGAQDAIAALARRGLRVLAVARRPARPDDDTWQRAERDLELLGLVGLQDPPRDDVAEAIASCRSAGIRIAMITGDHPATAQAIAEQVGLLGHDRLVVEGSALPADPDELGELLDRDGVVVARVTPEDKLRIAKALQRRGHVVAMTGDGVNDGPALRAADIGVAMGASGTDVAREAADLVLLDDHFGTIVAAVELGRATFANIRRFLTYHLTDNVAELTPFVVWALSGGSIPLAITVLQVLALDIGTDLLPALALGAEPPNKRTMRGRLRTGSLIDGGVLRRVFLVLGPAEAVMSMLAFLVVLHVGGWRLGQAPDAGLLAVASGTAFTAIVLGQLANAYACRSATRPVPRIGLRGNRLLLWAVVFELAVLGVFLFVPPLPDLLGGHAPSALGWVLALAAVPVVVLADAAAKAVLMRGLRRRDRPLTP</sequence>
<comment type="similarity">
    <text evidence="2">Belongs to the cation transport ATPase (P-type) (TC 3.A.3) family. Type IIA subfamily.</text>
</comment>
<dbReference type="InterPro" id="IPR036412">
    <property type="entry name" value="HAD-like_sf"/>
</dbReference>
<dbReference type="SUPFAM" id="SSF81665">
    <property type="entry name" value="Calcium ATPase, transmembrane domain M"/>
    <property type="match status" value="1"/>
</dbReference>
<dbReference type="SFLD" id="SFLDS00003">
    <property type="entry name" value="Haloacid_Dehalogenase"/>
    <property type="match status" value="1"/>
</dbReference>
<dbReference type="EMBL" id="BMRE01000022">
    <property type="protein sequence ID" value="GGU50349.1"/>
    <property type="molecule type" value="Genomic_DNA"/>
</dbReference>
<dbReference type="InterPro" id="IPR018303">
    <property type="entry name" value="ATPase_P-typ_P_site"/>
</dbReference>
<dbReference type="SUPFAM" id="SSF81653">
    <property type="entry name" value="Calcium ATPase, transduction domain A"/>
    <property type="match status" value="1"/>
</dbReference>
<dbReference type="NCBIfam" id="TIGR01494">
    <property type="entry name" value="ATPase_P-type"/>
    <property type="match status" value="3"/>
</dbReference>
<evidence type="ECO:0000256" key="6">
    <source>
        <dbReference type="ARBA" id="ARBA00022840"/>
    </source>
</evidence>
<keyword evidence="7" id="KW-1278">Translocase</keyword>
<evidence type="ECO:0000256" key="3">
    <source>
        <dbReference type="ARBA" id="ARBA00022475"/>
    </source>
</evidence>
<comment type="subcellular location">
    <subcellularLocation>
        <location evidence="1">Cell membrane</location>
        <topology evidence="1">Multi-pass membrane protein</topology>
    </subcellularLocation>
</comment>
<feature type="domain" description="Cation-transporting P-type ATPase N-terminal" evidence="12">
    <location>
        <begin position="1"/>
        <end position="61"/>
    </location>
</feature>
<dbReference type="Gene3D" id="3.40.1110.10">
    <property type="entry name" value="Calcium-transporting ATPase, cytoplasmic domain N"/>
    <property type="match status" value="1"/>
</dbReference>
<evidence type="ECO:0000256" key="2">
    <source>
        <dbReference type="ARBA" id="ARBA00005675"/>
    </source>
</evidence>
<feature type="transmembrane region" description="Helical" evidence="11">
    <location>
        <begin position="34"/>
        <end position="57"/>
    </location>
</feature>
<evidence type="ECO:0000256" key="10">
    <source>
        <dbReference type="ARBA" id="ARBA00049360"/>
    </source>
</evidence>
<dbReference type="Proteomes" id="UP000649573">
    <property type="component" value="Unassembled WGS sequence"/>
</dbReference>
<evidence type="ECO:0000256" key="9">
    <source>
        <dbReference type="ARBA" id="ARBA00023136"/>
    </source>
</evidence>
<dbReference type="SFLD" id="SFLDF00027">
    <property type="entry name" value="p-type_atpase"/>
    <property type="match status" value="1"/>
</dbReference>
<dbReference type="InterPro" id="IPR023298">
    <property type="entry name" value="ATPase_P-typ_TM_dom_sf"/>
</dbReference>
<protein>
    <submittedName>
        <fullName evidence="13">Magnesium-transporting ATPase</fullName>
    </submittedName>
</protein>
<dbReference type="PANTHER" id="PTHR43294:SF21">
    <property type="entry name" value="CATION TRANSPORTING ATPASE"/>
    <property type="match status" value="1"/>
</dbReference>
<dbReference type="InterPro" id="IPR008250">
    <property type="entry name" value="ATPase_P-typ_transduc_dom_A_sf"/>
</dbReference>
<dbReference type="SUPFAM" id="SSF56784">
    <property type="entry name" value="HAD-like"/>
    <property type="match status" value="1"/>
</dbReference>
<dbReference type="InterPro" id="IPR001757">
    <property type="entry name" value="P_typ_ATPase"/>
</dbReference>
<dbReference type="PRINTS" id="PR00119">
    <property type="entry name" value="CATATPASE"/>
</dbReference>
<feature type="transmembrane region" description="Helical" evidence="11">
    <location>
        <begin position="819"/>
        <end position="842"/>
    </location>
</feature>
<accession>A0ABQ2URL9</accession>
<dbReference type="SFLD" id="SFLDG00002">
    <property type="entry name" value="C1.7:_P-type_atpase_like"/>
    <property type="match status" value="1"/>
</dbReference>
<evidence type="ECO:0000313" key="13">
    <source>
        <dbReference type="EMBL" id="GGU50349.1"/>
    </source>
</evidence>
<dbReference type="InterPro" id="IPR059000">
    <property type="entry name" value="ATPase_P-type_domA"/>
</dbReference>
<dbReference type="Pfam" id="PF00689">
    <property type="entry name" value="Cation_ATPase_C"/>
    <property type="match status" value="1"/>
</dbReference>
<dbReference type="InterPro" id="IPR044492">
    <property type="entry name" value="P_typ_ATPase_HD_dom"/>
</dbReference>
<dbReference type="RefSeq" id="WP_189256039.1">
    <property type="nucleotide sequence ID" value="NZ_BMRE01000022.1"/>
</dbReference>
<reference evidence="14" key="1">
    <citation type="journal article" date="2019" name="Int. J. Syst. Evol. Microbiol.">
        <title>The Global Catalogue of Microorganisms (GCM) 10K type strain sequencing project: providing services to taxonomists for standard genome sequencing and annotation.</title>
        <authorList>
            <consortium name="The Broad Institute Genomics Platform"/>
            <consortium name="The Broad Institute Genome Sequencing Center for Infectious Disease"/>
            <person name="Wu L."/>
            <person name="Ma J."/>
        </authorList>
    </citation>
    <scope>NUCLEOTIDE SEQUENCE [LARGE SCALE GENOMIC DNA]</scope>
    <source>
        <strain evidence="14">JCM 3296</strain>
    </source>
</reference>
<evidence type="ECO:0000256" key="1">
    <source>
        <dbReference type="ARBA" id="ARBA00004651"/>
    </source>
</evidence>
<feature type="transmembrane region" description="Helical" evidence="11">
    <location>
        <begin position="213"/>
        <end position="237"/>
    </location>
</feature>
<keyword evidence="5" id="KW-0547">Nucleotide-binding</keyword>
<dbReference type="SMART" id="SM00831">
    <property type="entry name" value="Cation_ATPase_N"/>
    <property type="match status" value="1"/>
</dbReference>